<evidence type="ECO:0000256" key="6">
    <source>
        <dbReference type="SAM" id="Phobius"/>
    </source>
</evidence>
<accession>A0ABV4ASC3</accession>
<evidence type="ECO:0000256" key="1">
    <source>
        <dbReference type="ARBA" id="ARBA00004141"/>
    </source>
</evidence>
<evidence type="ECO:0000256" key="4">
    <source>
        <dbReference type="ARBA" id="ARBA00022989"/>
    </source>
</evidence>
<feature type="transmembrane region" description="Helical" evidence="6">
    <location>
        <begin position="7"/>
        <end position="27"/>
    </location>
</feature>
<dbReference type="PANTHER" id="PTHR38459">
    <property type="entry name" value="PROPHAGE BACTOPRENOL-LINKED GLUCOSE TRANSLOCASE HOMOLOG"/>
    <property type="match status" value="1"/>
</dbReference>
<reference evidence="8 9" key="1">
    <citation type="submission" date="2024-07" db="EMBL/GenBank/DDBJ databases">
        <title>Molecular mechanisms and environmental adaptations of flagellar loss and biofilm growth of Rhodanobacter under environmental stress.</title>
        <authorList>
            <person name="Chen M."/>
        </authorList>
    </citation>
    <scope>NUCLEOTIDE SEQUENCE [LARGE SCALE GENOMIC DNA]</scope>
    <source>
        <strain evidence="8 9">RS22</strain>
    </source>
</reference>
<dbReference type="Pfam" id="PF04138">
    <property type="entry name" value="GtrA_DPMS_TM"/>
    <property type="match status" value="1"/>
</dbReference>
<feature type="transmembrane region" description="Helical" evidence="6">
    <location>
        <begin position="106"/>
        <end position="123"/>
    </location>
</feature>
<evidence type="ECO:0000313" key="8">
    <source>
        <dbReference type="EMBL" id="MEY2183265.1"/>
    </source>
</evidence>
<protein>
    <submittedName>
        <fullName evidence="8">GtrA family protein</fullName>
    </submittedName>
</protein>
<dbReference type="EMBL" id="JBGBPY010000001">
    <property type="protein sequence ID" value="MEY2183265.1"/>
    <property type="molecule type" value="Genomic_DNA"/>
</dbReference>
<dbReference type="InterPro" id="IPR007267">
    <property type="entry name" value="GtrA_DPMS_TM"/>
</dbReference>
<sequence length="131" mass="14399">MKSRQFIKFILAGGVAAIANFGSRIILGYWMPYIPSIIIAFCIGLVSAFVLNRTFVFVNASNTFRNQAFWFTIINLAALGQTLFISVVLANHALPAIGIETHAETIAHGFGVMIPVLTSYLGHKHLSFRNV</sequence>
<keyword evidence="9" id="KW-1185">Reference proteome</keyword>
<dbReference type="PANTHER" id="PTHR38459:SF1">
    <property type="entry name" value="PROPHAGE BACTOPRENOL-LINKED GLUCOSE TRANSLOCASE HOMOLOG"/>
    <property type="match status" value="1"/>
</dbReference>
<evidence type="ECO:0000256" key="2">
    <source>
        <dbReference type="ARBA" id="ARBA00009399"/>
    </source>
</evidence>
<evidence type="ECO:0000313" key="9">
    <source>
        <dbReference type="Proteomes" id="UP001562159"/>
    </source>
</evidence>
<keyword evidence="4 6" id="KW-1133">Transmembrane helix</keyword>
<name>A0ABV4ASC3_9GAMM</name>
<dbReference type="Proteomes" id="UP001562159">
    <property type="component" value="Unassembled WGS sequence"/>
</dbReference>
<comment type="caution">
    <text evidence="8">The sequence shown here is derived from an EMBL/GenBank/DDBJ whole genome shotgun (WGS) entry which is preliminary data.</text>
</comment>
<dbReference type="InterPro" id="IPR051401">
    <property type="entry name" value="GtrA_CellWall_Glycosyl"/>
</dbReference>
<evidence type="ECO:0000256" key="3">
    <source>
        <dbReference type="ARBA" id="ARBA00022692"/>
    </source>
</evidence>
<proteinExistence type="inferred from homology"/>
<comment type="subcellular location">
    <subcellularLocation>
        <location evidence="1">Membrane</location>
        <topology evidence="1">Multi-pass membrane protein</topology>
    </subcellularLocation>
</comment>
<evidence type="ECO:0000256" key="5">
    <source>
        <dbReference type="ARBA" id="ARBA00023136"/>
    </source>
</evidence>
<feature type="transmembrane region" description="Helical" evidence="6">
    <location>
        <begin position="68"/>
        <end position="94"/>
    </location>
</feature>
<evidence type="ECO:0000259" key="7">
    <source>
        <dbReference type="Pfam" id="PF04138"/>
    </source>
</evidence>
<organism evidence="8 9">
    <name type="scientific">Rhodanobacter humi</name>
    <dbReference type="NCBI Taxonomy" id="1888173"/>
    <lineage>
        <taxon>Bacteria</taxon>
        <taxon>Pseudomonadati</taxon>
        <taxon>Pseudomonadota</taxon>
        <taxon>Gammaproteobacteria</taxon>
        <taxon>Lysobacterales</taxon>
        <taxon>Rhodanobacteraceae</taxon>
        <taxon>Rhodanobacter</taxon>
    </lineage>
</organism>
<comment type="similarity">
    <text evidence="2">Belongs to the GtrA family.</text>
</comment>
<keyword evidence="5 6" id="KW-0472">Membrane</keyword>
<keyword evidence="3 6" id="KW-0812">Transmembrane</keyword>
<gene>
    <name evidence="8" type="ORF">AB7878_12635</name>
</gene>
<feature type="domain" description="GtrA/DPMS transmembrane" evidence="7">
    <location>
        <begin position="8"/>
        <end position="128"/>
    </location>
</feature>
<feature type="transmembrane region" description="Helical" evidence="6">
    <location>
        <begin position="33"/>
        <end position="56"/>
    </location>
</feature>